<dbReference type="PANTHER" id="PTHR47074:SF49">
    <property type="entry name" value="POLYNUCLEOTIDYL TRANSFERASE, RIBONUCLEASE H-LIKE SUPERFAMILY PROTEIN"/>
    <property type="match status" value="1"/>
</dbReference>
<dbReference type="InterPro" id="IPR044730">
    <property type="entry name" value="RNase_H-like_dom_plant"/>
</dbReference>
<name>A0ABQ7NP88_BRACM</name>
<comment type="caution">
    <text evidence="2">The sequence shown here is derived from an EMBL/GenBank/DDBJ whole genome shotgun (WGS) entry which is preliminary data.</text>
</comment>
<gene>
    <name evidence="2" type="primary">A02p046680.1_BraROA</name>
    <name evidence="2" type="ORF">IGI04_007873</name>
</gene>
<dbReference type="Gene3D" id="3.30.420.10">
    <property type="entry name" value="Ribonuclease H-like superfamily/Ribonuclease H"/>
    <property type="match status" value="1"/>
</dbReference>
<dbReference type="InterPro" id="IPR036397">
    <property type="entry name" value="RNaseH_sf"/>
</dbReference>
<proteinExistence type="predicted"/>
<dbReference type="PANTHER" id="PTHR47074">
    <property type="entry name" value="BNAC02G40300D PROTEIN"/>
    <property type="match status" value="1"/>
</dbReference>
<dbReference type="InterPro" id="IPR052929">
    <property type="entry name" value="RNase_H-like_EbsB-rel"/>
</dbReference>
<feature type="domain" description="RNase H type-1" evidence="1">
    <location>
        <begin position="102"/>
        <end position="217"/>
    </location>
</feature>
<sequence length="249" mass="27916">MQECFQNNNINFRFQNLQATMVGSYNNEIYLYDIKILCKGEPNISKECFVDCAKKALEDAEIWLSVNDPQIVTSSWQPNVQPSNPQWRKPQGDLIKCNVGMAWDNSSSFSGAGWITRNSQGSPLQLSRRGYPSSASKQEADLQSLYWAAESMSNMGQSNIIFETSSHEVREAFLKPHLFPDLGLLIQGILHLLSLIGSWSLEHVSAPRNIVAQAIADSVIQGSRSHSYISIGGLAWLRFILDQEMRNST</sequence>
<accession>A0ABQ7NP88</accession>
<keyword evidence="3" id="KW-1185">Reference proteome</keyword>
<evidence type="ECO:0000313" key="2">
    <source>
        <dbReference type="EMBL" id="KAG5411554.1"/>
    </source>
</evidence>
<protein>
    <recommendedName>
        <fullName evidence="1">RNase H type-1 domain-containing protein</fullName>
    </recommendedName>
</protein>
<dbReference type="EMBL" id="JADBGQ010000002">
    <property type="protein sequence ID" value="KAG5411554.1"/>
    <property type="molecule type" value="Genomic_DNA"/>
</dbReference>
<dbReference type="Proteomes" id="UP000823674">
    <property type="component" value="Chromosome A02"/>
</dbReference>
<dbReference type="Pfam" id="PF13456">
    <property type="entry name" value="RVT_3"/>
    <property type="match status" value="1"/>
</dbReference>
<dbReference type="InterPro" id="IPR002156">
    <property type="entry name" value="RNaseH_domain"/>
</dbReference>
<organism evidence="2 3">
    <name type="scientific">Brassica rapa subsp. trilocularis</name>
    <dbReference type="NCBI Taxonomy" id="1813537"/>
    <lineage>
        <taxon>Eukaryota</taxon>
        <taxon>Viridiplantae</taxon>
        <taxon>Streptophyta</taxon>
        <taxon>Embryophyta</taxon>
        <taxon>Tracheophyta</taxon>
        <taxon>Spermatophyta</taxon>
        <taxon>Magnoliopsida</taxon>
        <taxon>eudicotyledons</taxon>
        <taxon>Gunneridae</taxon>
        <taxon>Pentapetalae</taxon>
        <taxon>rosids</taxon>
        <taxon>malvids</taxon>
        <taxon>Brassicales</taxon>
        <taxon>Brassicaceae</taxon>
        <taxon>Brassiceae</taxon>
        <taxon>Brassica</taxon>
    </lineage>
</organism>
<reference evidence="2 3" key="1">
    <citation type="submission" date="2021-03" db="EMBL/GenBank/DDBJ databases">
        <authorList>
            <person name="King G.J."/>
            <person name="Bancroft I."/>
            <person name="Baten A."/>
            <person name="Bloomfield J."/>
            <person name="Borpatragohain P."/>
            <person name="He Z."/>
            <person name="Irish N."/>
            <person name="Irwin J."/>
            <person name="Liu K."/>
            <person name="Mauleon R.P."/>
            <person name="Moore J."/>
            <person name="Morris R."/>
            <person name="Ostergaard L."/>
            <person name="Wang B."/>
            <person name="Wells R."/>
        </authorList>
    </citation>
    <scope>NUCLEOTIDE SEQUENCE [LARGE SCALE GENOMIC DNA]</scope>
    <source>
        <strain evidence="2">R-o-18</strain>
        <tissue evidence="2">Leaf</tissue>
    </source>
</reference>
<evidence type="ECO:0000259" key="1">
    <source>
        <dbReference type="Pfam" id="PF13456"/>
    </source>
</evidence>
<dbReference type="CDD" id="cd06222">
    <property type="entry name" value="RNase_H_like"/>
    <property type="match status" value="1"/>
</dbReference>
<evidence type="ECO:0000313" key="3">
    <source>
        <dbReference type="Proteomes" id="UP000823674"/>
    </source>
</evidence>